<dbReference type="FunFam" id="3.30.70.270:FF:000001">
    <property type="entry name" value="Diguanylate cyclase domain protein"/>
    <property type="match status" value="1"/>
</dbReference>
<feature type="domain" description="HD" evidence="3">
    <location>
        <begin position="393"/>
        <end position="515"/>
    </location>
</feature>
<proteinExistence type="predicted"/>
<evidence type="ECO:0000259" key="3">
    <source>
        <dbReference type="PROSITE" id="PS51831"/>
    </source>
</evidence>
<evidence type="ECO:0000259" key="4">
    <source>
        <dbReference type="PROSITE" id="PS51832"/>
    </source>
</evidence>
<dbReference type="InterPro" id="IPR037522">
    <property type="entry name" value="HD_GYP_dom"/>
</dbReference>
<protein>
    <submittedName>
        <fullName evidence="5">Diguanylate cyclase (GGDEF) domain-containing protein</fullName>
    </submittedName>
</protein>
<keyword evidence="6" id="KW-1185">Reference proteome</keyword>
<dbReference type="SUPFAM" id="SSF55073">
    <property type="entry name" value="Nucleotide cyclase"/>
    <property type="match status" value="1"/>
</dbReference>
<feature type="transmembrane region" description="Helical" evidence="1">
    <location>
        <begin position="84"/>
        <end position="105"/>
    </location>
</feature>
<accession>A0A0J8DBG9</accession>
<dbReference type="PROSITE" id="PS51831">
    <property type="entry name" value="HD"/>
    <property type="match status" value="1"/>
</dbReference>
<evidence type="ECO:0000313" key="6">
    <source>
        <dbReference type="Proteomes" id="UP000036756"/>
    </source>
</evidence>
<dbReference type="EMBL" id="LFVU01000002">
    <property type="protein sequence ID" value="KMT23187.1"/>
    <property type="molecule type" value="Genomic_DNA"/>
</dbReference>
<feature type="transmembrane region" description="Helical" evidence="1">
    <location>
        <begin position="12"/>
        <end position="36"/>
    </location>
</feature>
<feature type="transmembrane region" description="Helical" evidence="1">
    <location>
        <begin position="163"/>
        <end position="180"/>
    </location>
</feature>
<dbReference type="SMART" id="SM00267">
    <property type="entry name" value="GGDEF"/>
    <property type="match status" value="1"/>
</dbReference>
<feature type="transmembrane region" description="Helical" evidence="1">
    <location>
        <begin position="133"/>
        <end position="151"/>
    </location>
</feature>
<dbReference type="PANTHER" id="PTHR43155">
    <property type="entry name" value="CYCLIC DI-GMP PHOSPHODIESTERASE PA4108-RELATED"/>
    <property type="match status" value="1"/>
</dbReference>
<dbReference type="InterPro" id="IPR003607">
    <property type="entry name" value="HD/PDEase_dom"/>
</dbReference>
<dbReference type="OrthoDB" id="9804747at2"/>
<dbReference type="PROSITE" id="PS50887">
    <property type="entry name" value="GGDEF"/>
    <property type="match status" value="1"/>
</dbReference>
<evidence type="ECO:0000313" key="5">
    <source>
        <dbReference type="EMBL" id="KMT23187.1"/>
    </source>
</evidence>
<dbReference type="CDD" id="cd01949">
    <property type="entry name" value="GGDEF"/>
    <property type="match status" value="1"/>
</dbReference>
<dbReference type="Proteomes" id="UP000036756">
    <property type="component" value="Unassembled WGS sequence"/>
</dbReference>
<dbReference type="Gene3D" id="1.10.3210.10">
    <property type="entry name" value="Hypothetical protein af1432"/>
    <property type="match status" value="1"/>
</dbReference>
<reference evidence="5 6" key="1">
    <citation type="submission" date="2015-06" db="EMBL/GenBank/DDBJ databases">
        <title>Draft genome sequence of the purine-degrading Clostridium cylindrosporum HC-1 (DSM 605).</title>
        <authorList>
            <person name="Poehlein A."/>
            <person name="Schiel-Bengelsdorf B."/>
            <person name="Bengelsdorf F."/>
            <person name="Daniel R."/>
            <person name="Duerre P."/>
        </authorList>
    </citation>
    <scope>NUCLEOTIDE SEQUENCE [LARGE SCALE GENOMIC DNA]</scope>
    <source>
        <strain evidence="5 6">DSM 605</strain>
    </source>
</reference>
<keyword evidence="1" id="KW-1133">Transmembrane helix</keyword>
<keyword evidence="1" id="KW-0472">Membrane</keyword>
<sequence length="564" mass="65047">MSIIKNNREKQINDILSIVKLSTLLFVLIIVFKYFFKQYEYIESPTDVNYGLIYIGIVVISLMLIYTIWMFSIKREKVIKKNNYIQHIENITFIGIILAVIFFTGIHESQYKFLFLFIVITTTIQSGIKQGMIIAISSSAIILLIDLIFAPSAPVNAYFENDIILSGVFILTSWPLGFYVKIEGEHIKELENMVNYDGLTGVYNHRYFRDFLRSCVKYSDDVKSSVSLIFIDIDYFKYYNDLYGHQKGDEVLKIIGAILKRSVTDDDIVARYGGEEFGIILPRKTEEEAIKIAEKIRIDIENTYFDGQENQPNGNLTVSLGVSVYPDKASNDIELLKSADDALYKAKFFKKNRVERYVSILDDLKSNIEERHVEVIASIKTLISVINSKDRYTYAHTERVVLYSRLLADELDLSEEDKKTLIYGAYMHDIGKINIPKEVLNKKMPLNDEEWNMVQNHPENGMDIVKCVDSLNNVTPLILHHHEKYNGEGYPGKLKGEDIPFLARVLTIVDSFDAMTSDRPYNKSKTYEEAIKELIRCSGTQFDPDIVKVFIKVIKENKDNFHRI</sequence>
<dbReference type="AlphaFoldDB" id="A0A0J8DBG9"/>
<feature type="domain" description="HD-GYP" evidence="4">
    <location>
        <begin position="371"/>
        <end position="564"/>
    </location>
</feature>
<organism evidence="5 6">
    <name type="scientific">Clostridium cylindrosporum DSM 605</name>
    <dbReference type="NCBI Taxonomy" id="1121307"/>
    <lineage>
        <taxon>Bacteria</taxon>
        <taxon>Bacillati</taxon>
        <taxon>Bacillota</taxon>
        <taxon>Clostridia</taxon>
        <taxon>Eubacteriales</taxon>
        <taxon>Clostridiaceae</taxon>
        <taxon>Clostridium</taxon>
    </lineage>
</organism>
<dbReference type="SUPFAM" id="SSF109604">
    <property type="entry name" value="HD-domain/PDEase-like"/>
    <property type="match status" value="1"/>
</dbReference>
<evidence type="ECO:0000256" key="1">
    <source>
        <dbReference type="SAM" id="Phobius"/>
    </source>
</evidence>
<dbReference type="InterPro" id="IPR029787">
    <property type="entry name" value="Nucleotide_cyclase"/>
</dbReference>
<name>A0A0J8DBG9_CLOCY</name>
<gene>
    <name evidence="5" type="ORF">CLCY_6c00680</name>
</gene>
<dbReference type="CDD" id="cd00077">
    <property type="entry name" value="HDc"/>
    <property type="match status" value="1"/>
</dbReference>
<dbReference type="Gene3D" id="3.30.70.270">
    <property type="match status" value="1"/>
</dbReference>
<keyword evidence="1" id="KW-0812">Transmembrane</keyword>
<dbReference type="SMART" id="SM00471">
    <property type="entry name" value="HDc"/>
    <property type="match status" value="1"/>
</dbReference>
<dbReference type="PROSITE" id="PS51832">
    <property type="entry name" value="HD_GYP"/>
    <property type="match status" value="1"/>
</dbReference>
<dbReference type="PANTHER" id="PTHR43155:SF2">
    <property type="entry name" value="CYCLIC DI-GMP PHOSPHODIESTERASE PA4108"/>
    <property type="match status" value="1"/>
</dbReference>
<dbReference type="RefSeq" id="WP_048569271.1">
    <property type="nucleotide sequence ID" value="NZ_LFVU01000002.1"/>
</dbReference>
<dbReference type="InterPro" id="IPR006674">
    <property type="entry name" value="HD_domain"/>
</dbReference>
<feature type="domain" description="GGDEF" evidence="2">
    <location>
        <begin position="224"/>
        <end position="359"/>
    </location>
</feature>
<dbReference type="InterPro" id="IPR043128">
    <property type="entry name" value="Rev_trsase/Diguanyl_cyclase"/>
</dbReference>
<feature type="transmembrane region" description="Helical" evidence="1">
    <location>
        <begin position="48"/>
        <end position="72"/>
    </location>
</feature>
<comment type="caution">
    <text evidence="5">The sequence shown here is derived from an EMBL/GenBank/DDBJ whole genome shotgun (WGS) entry which is preliminary data.</text>
</comment>
<dbReference type="InterPro" id="IPR000160">
    <property type="entry name" value="GGDEF_dom"/>
</dbReference>
<dbReference type="STRING" id="1121307.CLCY_6c00680"/>
<evidence type="ECO:0000259" key="2">
    <source>
        <dbReference type="PROSITE" id="PS50887"/>
    </source>
</evidence>
<dbReference type="NCBIfam" id="TIGR00254">
    <property type="entry name" value="GGDEF"/>
    <property type="match status" value="1"/>
</dbReference>
<dbReference type="Pfam" id="PF13487">
    <property type="entry name" value="HD_5"/>
    <property type="match status" value="1"/>
</dbReference>
<dbReference type="PATRIC" id="fig|1121307.3.peg.2200"/>
<dbReference type="Pfam" id="PF00990">
    <property type="entry name" value="GGDEF"/>
    <property type="match status" value="1"/>
</dbReference>